<proteinExistence type="inferred from homology"/>
<comment type="similarity">
    <text evidence="1">Belongs to the 'phage' integrase family.</text>
</comment>
<dbReference type="InterPro" id="IPR002104">
    <property type="entry name" value="Integrase_catalytic"/>
</dbReference>
<dbReference type="GO" id="GO:0015074">
    <property type="term" value="P:DNA integration"/>
    <property type="evidence" value="ECO:0007669"/>
    <property type="project" value="InterPro"/>
</dbReference>
<name>A0A6A7WDE3_9BACT</name>
<dbReference type="RefSeq" id="WP_158464107.1">
    <property type="nucleotide sequence ID" value="NZ_VZAD01000085.1"/>
</dbReference>
<dbReference type="Proteomes" id="UP000384372">
    <property type="component" value="Unassembled WGS sequence"/>
</dbReference>
<dbReference type="InterPro" id="IPR050090">
    <property type="entry name" value="Tyrosine_recombinase_XerCD"/>
</dbReference>
<dbReference type="EMBL" id="VZAD01000085">
    <property type="protein sequence ID" value="MQP12513.1"/>
    <property type="molecule type" value="Genomic_DNA"/>
</dbReference>
<accession>A0A6A7WDE3</accession>
<keyword evidence="3" id="KW-0233">DNA recombination</keyword>
<dbReference type="PANTHER" id="PTHR30349:SF64">
    <property type="entry name" value="PROPHAGE INTEGRASE INTD-RELATED"/>
    <property type="match status" value="1"/>
</dbReference>
<keyword evidence="6" id="KW-1185">Reference proteome</keyword>
<dbReference type="PROSITE" id="PS51898">
    <property type="entry name" value="TYR_RECOMBINASE"/>
    <property type="match status" value="1"/>
</dbReference>
<evidence type="ECO:0000256" key="2">
    <source>
        <dbReference type="ARBA" id="ARBA00023125"/>
    </source>
</evidence>
<evidence type="ECO:0000313" key="6">
    <source>
        <dbReference type="Proteomes" id="UP000384372"/>
    </source>
</evidence>
<dbReference type="Pfam" id="PF13102">
    <property type="entry name" value="Phage_int_SAM_5"/>
    <property type="match status" value="1"/>
</dbReference>
<dbReference type="PANTHER" id="PTHR30349">
    <property type="entry name" value="PHAGE INTEGRASE-RELATED"/>
    <property type="match status" value="1"/>
</dbReference>
<dbReference type="Gene3D" id="1.10.150.130">
    <property type="match status" value="1"/>
</dbReference>
<dbReference type="InterPro" id="IPR025269">
    <property type="entry name" value="SAM-like_dom"/>
</dbReference>
<feature type="domain" description="Tyr recombinase" evidence="4">
    <location>
        <begin position="132"/>
        <end position="318"/>
    </location>
</feature>
<organism evidence="5 6">
    <name type="scientific">Segatella copri</name>
    <dbReference type="NCBI Taxonomy" id="165179"/>
    <lineage>
        <taxon>Bacteria</taxon>
        <taxon>Pseudomonadati</taxon>
        <taxon>Bacteroidota</taxon>
        <taxon>Bacteroidia</taxon>
        <taxon>Bacteroidales</taxon>
        <taxon>Prevotellaceae</taxon>
        <taxon>Segatella</taxon>
    </lineage>
</organism>
<reference evidence="5 6" key="1">
    <citation type="submission" date="2019-09" db="EMBL/GenBank/DDBJ databases">
        <title>Distinct polysaccharide growth profiles of human intestinal Prevotella copri isolates.</title>
        <authorList>
            <person name="Fehlner-Peach H."/>
            <person name="Magnabosco C."/>
            <person name="Raghavan V."/>
            <person name="Scher J.U."/>
            <person name="Tett A."/>
            <person name="Cox L.M."/>
            <person name="Gottsegen C."/>
            <person name="Watters A."/>
            <person name="Wiltshire- Gordon J.D."/>
            <person name="Segata N."/>
            <person name="Bonneau R."/>
            <person name="Littman D.R."/>
        </authorList>
    </citation>
    <scope>NUCLEOTIDE SEQUENCE [LARGE SCALE GENOMIC DNA]</scope>
    <source>
        <strain evidence="6">iAQ1173</strain>
    </source>
</reference>
<keyword evidence="2" id="KW-0238">DNA-binding</keyword>
<dbReference type="InterPro" id="IPR013762">
    <property type="entry name" value="Integrase-like_cat_sf"/>
</dbReference>
<dbReference type="InterPro" id="IPR011010">
    <property type="entry name" value="DNA_brk_join_enz"/>
</dbReference>
<evidence type="ECO:0000256" key="1">
    <source>
        <dbReference type="ARBA" id="ARBA00008857"/>
    </source>
</evidence>
<evidence type="ECO:0000256" key="3">
    <source>
        <dbReference type="ARBA" id="ARBA00023172"/>
    </source>
</evidence>
<evidence type="ECO:0000313" key="5">
    <source>
        <dbReference type="EMBL" id="MQP12513.1"/>
    </source>
</evidence>
<dbReference type="Gene3D" id="1.10.443.10">
    <property type="entry name" value="Intergrase catalytic core"/>
    <property type="match status" value="1"/>
</dbReference>
<dbReference type="GO" id="GO:0006310">
    <property type="term" value="P:DNA recombination"/>
    <property type="evidence" value="ECO:0007669"/>
    <property type="project" value="UniProtKB-KW"/>
</dbReference>
<dbReference type="SUPFAM" id="SSF56349">
    <property type="entry name" value="DNA breaking-rejoining enzymes"/>
    <property type="match status" value="1"/>
</dbReference>
<dbReference type="GO" id="GO:0003677">
    <property type="term" value="F:DNA binding"/>
    <property type="evidence" value="ECO:0007669"/>
    <property type="project" value="UniProtKB-KW"/>
</dbReference>
<dbReference type="Pfam" id="PF00589">
    <property type="entry name" value="Phage_integrase"/>
    <property type="match status" value="1"/>
</dbReference>
<evidence type="ECO:0000259" key="4">
    <source>
        <dbReference type="PROSITE" id="PS51898"/>
    </source>
</evidence>
<sequence>MVYFKLEFGFHLPGRKHRVENKTNSKAQPAWNFISKEVESAEARKCYKTAANYRTAANSLTLFWQRNDWTLADILPQEMARYQRWLIDRGLCMNTISCYMRSLRTLYNRGVALQMTADTQPFRKVFTGKEHTRKRSAQEEDILRLSHLNLEDKPSLAFARDIFLFSFYAMGMPFVDIAYLRKEQIRDGRFHYARHKTGQEIVVAIEPCMNEIIRKYEAYSNTPYVFPIINSPDAVLAHGQYQNQLRRYNYNLSCLSKRISASQPLSSYVVRHTWASIAYQHDLDVRLISKALGHTSTSTTMIYIKSLFDPQLADANHQLLKTFELYG</sequence>
<dbReference type="OrthoDB" id="5326076at2"/>
<gene>
    <name evidence="5" type="ORF">F7D20_11235</name>
</gene>
<dbReference type="InterPro" id="IPR010998">
    <property type="entry name" value="Integrase_recombinase_N"/>
</dbReference>
<dbReference type="AlphaFoldDB" id="A0A6A7WDE3"/>
<dbReference type="CDD" id="cd01185">
    <property type="entry name" value="INTN1_C_like"/>
    <property type="match status" value="1"/>
</dbReference>
<comment type="caution">
    <text evidence="5">The sequence shown here is derived from an EMBL/GenBank/DDBJ whole genome shotgun (WGS) entry which is preliminary data.</text>
</comment>
<protein>
    <submittedName>
        <fullName evidence="5">Site-specific integrase</fullName>
    </submittedName>
</protein>